<dbReference type="PANTHER" id="PTHR46300">
    <property type="entry name" value="P450, PUTATIVE (EUROFUNG)-RELATED-RELATED"/>
    <property type="match status" value="1"/>
</dbReference>
<comment type="similarity">
    <text evidence="3 10">Belongs to the cytochrome P450 family.</text>
</comment>
<keyword evidence="5 9" id="KW-0479">Metal-binding</keyword>
<evidence type="ECO:0008006" key="14">
    <source>
        <dbReference type="Google" id="ProtNLM"/>
    </source>
</evidence>
<evidence type="ECO:0000256" key="6">
    <source>
        <dbReference type="ARBA" id="ARBA00023002"/>
    </source>
</evidence>
<dbReference type="Gene3D" id="1.10.630.10">
    <property type="entry name" value="Cytochrome P450"/>
    <property type="match status" value="1"/>
</dbReference>
<sequence length="526" mass="59855">MEISPEDAYGFFTSITVYSAAALTWLAWMTFKKYTAPCYPPGPTKVLPWIGSLAFMPKHNAWETYAKWGKEYNSDVLHLQGAGLDVIVLNSEEASIDLLDKRSAIYSSRPDFSIVEITGWEWLMSNMLYTPAWRERRKLLQKHFHPTKPEVFQPKFFSAIRDRLIPRLLEQPENWVSILRHVIGSTTLSLAYGLPIDEQGTTGKYEDNAVDNPRSSASLIQLAEAAVETLNATYAEGAVVVDLLPILRYFPSWFPGLGFKAKMPGWRRLAREFRERPFEVGRSLFAEGKAEESFLSLCLDDGEKDLEVVKDTAGMMIAGGVDTTISLLHNFILAMLLHPNVQRRAQQELEQLLATEKRGVIEWDDREKLPYLTAVLKEVLRWRPVAPLSGPHAVIQDDEYKGYHIPKNSLVIPNSWLMLHSEEAFGSNPDRFRPERFLDEKGQVNPDVKDPRDIAFGFGRRVCPGEHIAMYNLFITASHVLSTFDIEYAVDENGTVKEPSLDWPDLVICPPLPFDCKFVPRYKSEI</sequence>
<keyword evidence="11" id="KW-0812">Transmembrane</keyword>
<evidence type="ECO:0000313" key="13">
    <source>
        <dbReference type="Proteomes" id="UP001213000"/>
    </source>
</evidence>
<evidence type="ECO:0000313" key="12">
    <source>
        <dbReference type="EMBL" id="KAJ3565869.1"/>
    </source>
</evidence>
<evidence type="ECO:0000256" key="9">
    <source>
        <dbReference type="PIRSR" id="PIRSR602401-1"/>
    </source>
</evidence>
<dbReference type="PROSITE" id="PS00086">
    <property type="entry name" value="CYTOCHROME_P450"/>
    <property type="match status" value="1"/>
</dbReference>
<keyword evidence="4 9" id="KW-0349">Heme</keyword>
<dbReference type="EMBL" id="JANIEX010000532">
    <property type="protein sequence ID" value="KAJ3565869.1"/>
    <property type="molecule type" value="Genomic_DNA"/>
</dbReference>
<dbReference type="InterPro" id="IPR017972">
    <property type="entry name" value="Cyt_P450_CS"/>
</dbReference>
<keyword evidence="11" id="KW-1133">Transmembrane helix</keyword>
<comment type="caution">
    <text evidence="12">The sequence shown here is derived from an EMBL/GenBank/DDBJ whole genome shotgun (WGS) entry which is preliminary data.</text>
</comment>
<evidence type="ECO:0000256" key="4">
    <source>
        <dbReference type="ARBA" id="ARBA00022617"/>
    </source>
</evidence>
<dbReference type="InterPro" id="IPR001128">
    <property type="entry name" value="Cyt_P450"/>
</dbReference>
<comment type="pathway">
    <text evidence="2">Secondary metabolite biosynthesis.</text>
</comment>
<keyword evidence="8 10" id="KW-0503">Monooxygenase</keyword>
<dbReference type="InterPro" id="IPR050364">
    <property type="entry name" value="Cytochrome_P450_fung"/>
</dbReference>
<dbReference type="CDD" id="cd11065">
    <property type="entry name" value="CYP64-like"/>
    <property type="match status" value="1"/>
</dbReference>
<evidence type="ECO:0000256" key="7">
    <source>
        <dbReference type="ARBA" id="ARBA00023004"/>
    </source>
</evidence>
<organism evidence="12 13">
    <name type="scientific">Leucocoprinus birnbaumii</name>
    <dbReference type="NCBI Taxonomy" id="56174"/>
    <lineage>
        <taxon>Eukaryota</taxon>
        <taxon>Fungi</taxon>
        <taxon>Dikarya</taxon>
        <taxon>Basidiomycota</taxon>
        <taxon>Agaricomycotina</taxon>
        <taxon>Agaricomycetes</taxon>
        <taxon>Agaricomycetidae</taxon>
        <taxon>Agaricales</taxon>
        <taxon>Agaricineae</taxon>
        <taxon>Agaricaceae</taxon>
        <taxon>Leucocoprinus</taxon>
    </lineage>
</organism>
<dbReference type="AlphaFoldDB" id="A0AAD5VS08"/>
<evidence type="ECO:0000256" key="11">
    <source>
        <dbReference type="SAM" id="Phobius"/>
    </source>
</evidence>
<dbReference type="Pfam" id="PF00067">
    <property type="entry name" value="p450"/>
    <property type="match status" value="1"/>
</dbReference>
<feature type="binding site" description="axial binding residue" evidence="9">
    <location>
        <position position="463"/>
    </location>
    <ligand>
        <name>heme</name>
        <dbReference type="ChEBI" id="CHEBI:30413"/>
    </ligand>
    <ligandPart>
        <name>Fe</name>
        <dbReference type="ChEBI" id="CHEBI:18248"/>
    </ligandPart>
</feature>
<feature type="transmembrane region" description="Helical" evidence="11">
    <location>
        <begin position="9"/>
        <end position="31"/>
    </location>
</feature>
<keyword evidence="11" id="KW-0472">Membrane</keyword>
<evidence type="ECO:0000256" key="8">
    <source>
        <dbReference type="ARBA" id="ARBA00023033"/>
    </source>
</evidence>
<evidence type="ECO:0000256" key="2">
    <source>
        <dbReference type="ARBA" id="ARBA00005179"/>
    </source>
</evidence>
<dbReference type="SUPFAM" id="SSF48264">
    <property type="entry name" value="Cytochrome P450"/>
    <property type="match status" value="1"/>
</dbReference>
<dbReference type="PRINTS" id="PR00385">
    <property type="entry name" value="P450"/>
</dbReference>
<dbReference type="InterPro" id="IPR002401">
    <property type="entry name" value="Cyt_P450_E_grp-I"/>
</dbReference>
<comment type="cofactor">
    <cofactor evidence="1 9">
        <name>heme</name>
        <dbReference type="ChEBI" id="CHEBI:30413"/>
    </cofactor>
</comment>
<dbReference type="PRINTS" id="PR00463">
    <property type="entry name" value="EP450I"/>
</dbReference>
<protein>
    <recommendedName>
        <fullName evidence="14">Cytochrome P450</fullName>
    </recommendedName>
</protein>
<gene>
    <name evidence="12" type="ORF">NP233_g7367</name>
</gene>
<reference evidence="12" key="1">
    <citation type="submission" date="2022-07" db="EMBL/GenBank/DDBJ databases">
        <title>Genome Sequence of Leucocoprinus birnbaumii.</title>
        <authorList>
            <person name="Buettner E."/>
        </authorList>
    </citation>
    <scope>NUCLEOTIDE SEQUENCE</scope>
    <source>
        <strain evidence="12">VT141</strain>
    </source>
</reference>
<evidence type="ECO:0000256" key="5">
    <source>
        <dbReference type="ARBA" id="ARBA00022723"/>
    </source>
</evidence>
<accession>A0AAD5VS08</accession>
<dbReference type="PANTHER" id="PTHR46300:SF7">
    <property type="entry name" value="P450, PUTATIVE (EUROFUNG)-RELATED"/>
    <property type="match status" value="1"/>
</dbReference>
<keyword evidence="13" id="KW-1185">Reference proteome</keyword>
<keyword evidence="7 9" id="KW-0408">Iron</keyword>
<dbReference type="GO" id="GO:0005506">
    <property type="term" value="F:iron ion binding"/>
    <property type="evidence" value="ECO:0007669"/>
    <property type="project" value="InterPro"/>
</dbReference>
<dbReference type="GO" id="GO:0016705">
    <property type="term" value="F:oxidoreductase activity, acting on paired donors, with incorporation or reduction of molecular oxygen"/>
    <property type="evidence" value="ECO:0007669"/>
    <property type="project" value="InterPro"/>
</dbReference>
<evidence type="ECO:0000256" key="10">
    <source>
        <dbReference type="RuleBase" id="RU000461"/>
    </source>
</evidence>
<dbReference type="Proteomes" id="UP001213000">
    <property type="component" value="Unassembled WGS sequence"/>
</dbReference>
<proteinExistence type="inferred from homology"/>
<dbReference type="InterPro" id="IPR036396">
    <property type="entry name" value="Cyt_P450_sf"/>
</dbReference>
<keyword evidence="6 10" id="KW-0560">Oxidoreductase</keyword>
<name>A0AAD5VS08_9AGAR</name>
<dbReference type="GO" id="GO:0004497">
    <property type="term" value="F:monooxygenase activity"/>
    <property type="evidence" value="ECO:0007669"/>
    <property type="project" value="UniProtKB-KW"/>
</dbReference>
<dbReference type="GO" id="GO:0020037">
    <property type="term" value="F:heme binding"/>
    <property type="evidence" value="ECO:0007669"/>
    <property type="project" value="InterPro"/>
</dbReference>
<evidence type="ECO:0000256" key="1">
    <source>
        <dbReference type="ARBA" id="ARBA00001971"/>
    </source>
</evidence>
<evidence type="ECO:0000256" key="3">
    <source>
        <dbReference type="ARBA" id="ARBA00010617"/>
    </source>
</evidence>